<evidence type="ECO:0000313" key="2">
    <source>
        <dbReference type="Proteomes" id="UP000245444"/>
    </source>
</evidence>
<reference evidence="1 2" key="1">
    <citation type="submission" date="2018-05" db="EMBL/GenBank/DDBJ databases">
        <title>Complete Genome Sequence of Methylobacterium sp. 17Sr1-28.</title>
        <authorList>
            <person name="Srinivasan S."/>
        </authorList>
    </citation>
    <scope>NUCLEOTIDE SEQUENCE [LARGE SCALE GENOMIC DNA]</scope>
    <source>
        <strain evidence="1 2">17Sr1-28</strain>
    </source>
</reference>
<accession>A0A2U8WLK7</accession>
<dbReference type="EMBL" id="CP029553">
    <property type="protein sequence ID" value="AWN47135.1"/>
    <property type="molecule type" value="Genomic_DNA"/>
</dbReference>
<sequence length="74" mass="7923">MSAPENIDVDLYATKQEAVQAAIDACEDGDNIVVCRGNWSTCASGRMEACEFCARVRWAPGLTADEVLQRAAAS</sequence>
<keyword evidence="2" id="KW-1185">Reference proteome</keyword>
<proteinExistence type="predicted"/>
<dbReference type="RefSeq" id="WP_109959466.1">
    <property type="nucleotide sequence ID" value="NZ_CP029553.1"/>
</dbReference>
<organism evidence="1 2">
    <name type="scientific">Methylobacterium terrae</name>
    <dbReference type="NCBI Taxonomy" id="2202827"/>
    <lineage>
        <taxon>Bacteria</taxon>
        <taxon>Pseudomonadati</taxon>
        <taxon>Pseudomonadota</taxon>
        <taxon>Alphaproteobacteria</taxon>
        <taxon>Hyphomicrobiales</taxon>
        <taxon>Methylobacteriaceae</taxon>
        <taxon>Methylobacterium</taxon>
    </lineage>
</organism>
<gene>
    <name evidence="1" type="ORF">DK419_13110</name>
</gene>
<evidence type="ECO:0000313" key="1">
    <source>
        <dbReference type="EMBL" id="AWN47135.1"/>
    </source>
</evidence>
<name>A0A2U8WLK7_9HYPH</name>
<protein>
    <submittedName>
        <fullName evidence="1">Uncharacterized protein</fullName>
    </submittedName>
</protein>
<dbReference type="AlphaFoldDB" id="A0A2U8WLK7"/>
<dbReference type="Proteomes" id="UP000245444">
    <property type="component" value="Chromosome"/>
</dbReference>
<dbReference type="KEGG" id="mtea:DK419_13110"/>